<organism evidence="1 2">
    <name type="scientific">Paraliobacillus quinghaiensis</name>
    <dbReference type="NCBI Taxonomy" id="470815"/>
    <lineage>
        <taxon>Bacteria</taxon>
        <taxon>Bacillati</taxon>
        <taxon>Bacillota</taxon>
        <taxon>Bacilli</taxon>
        <taxon>Bacillales</taxon>
        <taxon>Bacillaceae</taxon>
        <taxon>Paraliobacillus</taxon>
    </lineage>
</organism>
<dbReference type="Pfam" id="PF09580">
    <property type="entry name" value="Spore_YhcN_YlaJ"/>
    <property type="match status" value="1"/>
</dbReference>
<evidence type="ECO:0008006" key="3">
    <source>
        <dbReference type="Google" id="ProtNLM"/>
    </source>
</evidence>
<proteinExistence type="predicted"/>
<evidence type="ECO:0000313" key="1">
    <source>
        <dbReference type="EMBL" id="GGM20041.1"/>
    </source>
</evidence>
<reference evidence="1" key="1">
    <citation type="journal article" date="2014" name="Int. J. Syst. Evol. Microbiol.">
        <title>Complete genome sequence of Corynebacterium casei LMG S-19264T (=DSM 44701T), isolated from a smear-ripened cheese.</title>
        <authorList>
            <consortium name="US DOE Joint Genome Institute (JGI-PGF)"/>
            <person name="Walter F."/>
            <person name="Albersmeier A."/>
            <person name="Kalinowski J."/>
            <person name="Ruckert C."/>
        </authorList>
    </citation>
    <scope>NUCLEOTIDE SEQUENCE</scope>
    <source>
        <strain evidence="1">CGMCC 1.6333</strain>
    </source>
</reference>
<sequence length="156" mass="18042">MSKHHARQIMGVLLIILILTGCQQEAKPPLVSNPLDDNLQQVKQPIRDNHLISNEINGQVIEDFDSVADVISMKHKQEVIVAIKATTFQQINEQKIEKKVKKRLENYNPDLKFFVSSDQKIFIEINQLQEEAKNDITNQKLEKRFKKIKKLLTDNA</sequence>
<keyword evidence="2" id="KW-1185">Reference proteome</keyword>
<accession>A0A917WPV6</accession>
<name>A0A917WPV6_9BACI</name>
<gene>
    <name evidence="1" type="ORF">GCM10011351_02340</name>
</gene>
<dbReference type="PROSITE" id="PS51257">
    <property type="entry name" value="PROKAR_LIPOPROTEIN"/>
    <property type="match status" value="1"/>
</dbReference>
<comment type="caution">
    <text evidence="1">The sequence shown here is derived from an EMBL/GenBank/DDBJ whole genome shotgun (WGS) entry which is preliminary data.</text>
</comment>
<dbReference type="Proteomes" id="UP000618460">
    <property type="component" value="Unassembled WGS sequence"/>
</dbReference>
<dbReference type="AlphaFoldDB" id="A0A917WPV6"/>
<evidence type="ECO:0000313" key="2">
    <source>
        <dbReference type="Proteomes" id="UP000618460"/>
    </source>
</evidence>
<reference evidence="1" key="2">
    <citation type="submission" date="2020-09" db="EMBL/GenBank/DDBJ databases">
        <authorList>
            <person name="Sun Q."/>
            <person name="Zhou Y."/>
        </authorList>
    </citation>
    <scope>NUCLEOTIDE SEQUENCE</scope>
    <source>
        <strain evidence="1">CGMCC 1.6333</strain>
    </source>
</reference>
<dbReference type="EMBL" id="BMLG01000001">
    <property type="protein sequence ID" value="GGM20041.1"/>
    <property type="molecule type" value="Genomic_DNA"/>
</dbReference>
<protein>
    <recommendedName>
        <fullName evidence="3">Sporulation protein</fullName>
    </recommendedName>
</protein>
<dbReference type="InterPro" id="IPR019076">
    <property type="entry name" value="Spore_lipoprot_YhcN/YlaJ-like"/>
</dbReference>